<organism evidence="1 2">
    <name type="scientific">Candidatus Fischerbacteria bacterium RBG_13_37_8</name>
    <dbReference type="NCBI Taxonomy" id="1817863"/>
    <lineage>
        <taxon>Bacteria</taxon>
        <taxon>Candidatus Fischeribacteriota</taxon>
    </lineage>
</organism>
<evidence type="ECO:0000313" key="2">
    <source>
        <dbReference type="Proteomes" id="UP000178943"/>
    </source>
</evidence>
<reference evidence="1 2" key="1">
    <citation type="journal article" date="2016" name="Nat. Commun.">
        <title>Thousands of microbial genomes shed light on interconnected biogeochemical processes in an aquifer system.</title>
        <authorList>
            <person name="Anantharaman K."/>
            <person name="Brown C.T."/>
            <person name="Hug L.A."/>
            <person name="Sharon I."/>
            <person name="Castelle C.J."/>
            <person name="Probst A.J."/>
            <person name="Thomas B.C."/>
            <person name="Singh A."/>
            <person name="Wilkins M.J."/>
            <person name="Karaoz U."/>
            <person name="Brodie E.L."/>
            <person name="Williams K.H."/>
            <person name="Hubbard S.S."/>
            <person name="Banfield J.F."/>
        </authorList>
    </citation>
    <scope>NUCLEOTIDE SEQUENCE [LARGE SCALE GENOMIC DNA]</scope>
</reference>
<protein>
    <submittedName>
        <fullName evidence="1">Uncharacterized protein</fullName>
    </submittedName>
</protein>
<accession>A0A1F5V598</accession>
<sequence>MKKFNKILFEINRIYVKLIDTENLKNWKIEKWRWDIPYISFVWTSNDDFINRNINSIIILESNPEINNENKFQIEINAWKDQDEQNAINLKVRKWYHKKIIELPHYKSSDAKNYIYKAYKELSALSESHLTNKNNLVQPPIDEILNYQNRILKNQGKSRYPGQNLKTLTKKVNEDGDH</sequence>
<name>A0A1F5V598_9BACT</name>
<dbReference type="Proteomes" id="UP000178943">
    <property type="component" value="Unassembled WGS sequence"/>
</dbReference>
<evidence type="ECO:0000313" key="1">
    <source>
        <dbReference type="EMBL" id="OGF58603.1"/>
    </source>
</evidence>
<dbReference type="AlphaFoldDB" id="A0A1F5V598"/>
<dbReference type="EMBL" id="MFGW01000244">
    <property type="protein sequence ID" value="OGF58603.1"/>
    <property type="molecule type" value="Genomic_DNA"/>
</dbReference>
<proteinExistence type="predicted"/>
<gene>
    <name evidence="1" type="ORF">A2Y62_08005</name>
</gene>
<comment type="caution">
    <text evidence="1">The sequence shown here is derived from an EMBL/GenBank/DDBJ whole genome shotgun (WGS) entry which is preliminary data.</text>
</comment>